<protein>
    <recommendedName>
        <fullName evidence="2">UPF0102 protein A3A08_02800</fullName>
    </recommendedName>
</protein>
<dbReference type="AlphaFoldDB" id="A0A1G2EBK8"/>
<gene>
    <name evidence="3" type="ORF">A3A08_02800</name>
</gene>
<dbReference type="InterPro" id="IPR011335">
    <property type="entry name" value="Restrct_endonuc-II-like"/>
</dbReference>
<dbReference type="InterPro" id="IPR011856">
    <property type="entry name" value="tRNA_endonuc-like_dom_sf"/>
</dbReference>
<comment type="similarity">
    <text evidence="1 2">Belongs to the UPF0102 family.</text>
</comment>
<reference evidence="3 4" key="1">
    <citation type="journal article" date="2016" name="Nat. Commun.">
        <title>Thousands of microbial genomes shed light on interconnected biogeochemical processes in an aquifer system.</title>
        <authorList>
            <person name="Anantharaman K."/>
            <person name="Brown C.T."/>
            <person name="Hug L.A."/>
            <person name="Sharon I."/>
            <person name="Castelle C.J."/>
            <person name="Probst A.J."/>
            <person name="Thomas B.C."/>
            <person name="Singh A."/>
            <person name="Wilkins M.J."/>
            <person name="Karaoz U."/>
            <person name="Brodie E.L."/>
            <person name="Williams K.H."/>
            <person name="Hubbard S.S."/>
            <person name="Banfield J.F."/>
        </authorList>
    </citation>
    <scope>NUCLEOTIDE SEQUENCE [LARGE SCALE GENOMIC DNA]</scope>
</reference>
<comment type="caution">
    <text evidence="3">The sequence shown here is derived from an EMBL/GenBank/DDBJ whole genome shotgun (WGS) entry which is preliminary data.</text>
</comment>
<sequence length="113" mass="13073">MPKHNLQIGQVGEEIAKKYLEKKGFKILERNYKTKYGETDIIANCGKELVFVEVRTKIGENFGTPEESLDKRKLRKLWLNARIGKATRIDAVCIVLNNNLTVERLNHYENIGR</sequence>
<dbReference type="PANTHER" id="PTHR34039:SF1">
    <property type="entry name" value="UPF0102 PROTEIN YRAN"/>
    <property type="match status" value="1"/>
</dbReference>
<accession>A0A1G2EBK8</accession>
<organism evidence="3 4">
    <name type="scientific">Candidatus Nealsonbacteria bacterium RIFCSPLOWO2_01_FULL_41_9</name>
    <dbReference type="NCBI Taxonomy" id="1801671"/>
    <lineage>
        <taxon>Bacteria</taxon>
        <taxon>Candidatus Nealsoniibacteriota</taxon>
    </lineage>
</organism>
<evidence type="ECO:0000313" key="4">
    <source>
        <dbReference type="Proteomes" id="UP000176406"/>
    </source>
</evidence>
<name>A0A1G2EBK8_9BACT</name>
<dbReference type="InterPro" id="IPR003509">
    <property type="entry name" value="UPF0102_YraN-like"/>
</dbReference>
<evidence type="ECO:0000256" key="2">
    <source>
        <dbReference type="HAMAP-Rule" id="MF_00048"/>
    </source>
</evidence>
<proteinExistence type="inferred from homology"/>
<dbReference type="Gene3D" id="3.40.1350.10">
    <property type="match status" value="1"/>
</dbReference>
<dbReference type="SUPFAM" id="SSF52980">
    <property type="entry name" value="Restriction endonuclease-like"/>
    <property type="match status" value="1"/>
</dbReference>
<dbReference type="Pfam" id="PF02021">
    <property type="entry name" value="UPF0102"/>
    <property type="match status" value="1"/>
</dbReference>
<dbReference type="HAMAP" id="MF_00048">
    <property type="entry name" value="UPF0102"/>
    <property type="match status" value="1"/>
</dbReference>
<dbReference type="GO" id="GO:0003676">
    <property type="term" value="F:nucleic acid binding"/>
    <property type="evidence" value="ECO:0007669"/>
    <property type="project" value="InterPro"/>
</dbReference>
<dbReference type="EMBL" id="MHMG01000043">
    <property type="protein sequence ID" value="OGZ22528.1"/>
    <property type="molecule type" value="Genomic_DNA"/>
</dbReference>
<dbReference type="Proteomes" id="UP000176406">
    <property type="component" value="Unassembled WGS sequence"/>
</dbReference>
<evidence type="ECO:0000256" key="1">
    <source>
        <dbReference type="ARBA" id="ARBA00006738"/>
    </source>
</evidence>
<dbReference type="PANTHER" id="PTHR34039">
    <property type="entry name" value="UPF0102 PROTEIN YRAN"/>
    <property type="match status" value="1"/>
</dbReference>
<evidence type="ECO:0000313" key="3">
    <source>
        <dbReference type="EMBL" id="OGZ22528.1"/>
    </source>
</evidence>